<keyword evidence="2" id="KW-0479">Metal-binding</keyword>
<feature type="non-terminal residue" evidence="5">
    <location>
        <position position="1"/>
    </location>
</feature>
<sequence>KEIAEAALRNSRMIVMDDMENILDMINSYAPEHLIIQCLDYEEVGNRIRNAGSVFLGSYTPESAGDYASGTNHTLPTGGYARAYSGIGLESFMKRISYQEISEDGLTNLGSAIKVLAEEEELMAHSIAVDIRLRKLTEKC</sequence>
<comment type="caution">
    <text evidence="5">The sequence shown here is derived from an EMBL/GenBank/DDBJ whole genome shotgun (WGS) entry which is preliminary data.</text>
</comment>
<organism evidence="5">
    <name type="scientific">marine sediment metagenome</name>
    <dbReference type="NCBI Taxonomy" id="412755"/>
    <lineage>
        <taxon>unclassified sequences</taxon>
        <taxon>metagenomes</taxon>
        <taxon>ecological metagenomes</taxon>
    </lineage>
</organism>
<gene>
    <name evidence="5" type="ORF">S06H3_25329</name>
</gene>
<dbReference type="InterPro" id="IPR012131">
    <property type="entry name" value="Hstdl_DH"/>
</dbReference>
<evidence type="ECO:0000256" key="3">
    <source>
        <dbReference type="ARBA" id="ARBA00022833"/>
    </source>
</evidence>
<dbReference type="Gene3D" id="3.40.50.1980">
    <property type="entry name" value="Nitrogenase molybdenum iron protein domain"/>
    <property type="match status" value="1"/>
</dbReference>
<dbReference type="InterPro" id="IPR016161">
    <property type="entry name" value="Ald_DH/histidinol_DH"/>
</dbReference>
<evidence type="ECO:0008006" key="6">
    <source>
        <dbReference type="Google" id="ProtNLM"/>
    </source>
</evidence>
<dbReference type="GO" id="GO:0051287">
    <property type="term" value="F:NAD binding"/>
    <property type="evidence" value="ECO:0007669"/>
    <property type="project" value="InterPro"/>
</dbReference>
<dbReference type="GO" id="GO:0004399">
    <property type="term" value="F:histidinol dehydrogenase activity"/>
    <property type="evidence" value="ECO:0007669"/>
    <property type="project" value="TreeGrafter"/>
</dbReference>
<evidence type="ECO:0000256" key="1">
    <source>
        <dbReference type="ARBA" id="ARBA00001947"/>
    </source>
</evidence>
<evidence type="ECO:0000313" key="5">
    <source>
        <dbReference type="EMBL" id="GAI20735.1"/>
    </source>
</evidence>
<keyword evidence="3" id="KW-0862">Zinc</keyword>
<keyword evidence="4" id="KW-0560">Oxidoreductase</keyword>
<dbReference type="EMBL" id="BARV01014577">
    <property type="protein sequence ID" value="GAI20735.1"/>
    <property type="molecule type" value="Genomic_DNA"/>
</dbReference>
<dbReference type="PANTHER" id="PTHR21256">
    <property type="entry name" value="HISTIDINOL DEHYDROGENASE HDH"/>
    <property type="match status" value="1"/>
</dbReference>
<dbReference type="SUPFAM" id="SSF53720">
    <property type="entry name" value="ALDH-like"/>
    <property type="match status" value="1"/>
</dbReference>
<accession>X1N1I1</accession>
<name>X1N1I1_9ZZZZ</name>
<dbReference type="PANTHER" id="PTHR21256:SF2">
    <property type="entry name" value="HISTIDINE BIOSYNTHESIS TRIFUNCTIONAL PROTEIN"/>
    <property type="match status" value="1"/>
</dbReference>
<protein>
    <recommendedName>
        <fullName evidence="6">Histidinol dehydrogenase</fullName>
    </recommendedName>
</protein>
<dbReference type="Pfam" id="PF00815">
    <property type="entry name" value="Histidinol_dh"/>
    <property type="match status" value="1"/>
</dbReference>
<proteinExistence type="predicted"/>
<dbReference type="GO" id="GO:0046872">
    <property type="term" value="F:metal ion binding"/>
    <property type="evidence" value="ECO:0007669"/>
    <property type="project" value="UniProtKB-KW"/>
</dbReference>
<evidence type="ECO:0000256" key="2">
    <source>
        <dbReference type="ARBA" id="ARBA00022723"/>
    </source>
</evidence>
<dbReference type="GO" id="GO:0000105">
    <property type="term" value="P:L-histidine biosynthetic process"/>
    <property type="evidence" value="ECO:0007669"/>
    <property type="project" value="UniProtKB-ARBA"/>
</dbReference>
<dbReference type="GO" id="GO:0005829">
    <property type="term" value="C:cytosol"/>
    <property type="evidence" value="ECO:0007669"/>
    <property type="project" value="TreeGrafter"/>
</dbReference>
<reference evidence="5" key="1">
    <citation type="journal article" date="2014" name="Front. Microbiol.">
        <title>High frequency of phylogenetically diverse reductive dehalogenase-homologous genes in deep subseafloor sedimentary metagenomes.</title>
        <authorList>
            <person name="Kawai M."/>
            <person name="Futagami T."/>
            <person name="Toyoda A."/>
            <person name="Takaki Y."/>
            <person name="Nishi S."/>
            <person name="Hori S."/>
            <person name="Arai W."/>
            <person name="Tsubouchi T."/>
            <person name="Morono Y."/>
            <person name="Uchiyama I."/>
            <person name="Ito T."/>
            <person name="Fujiyama A."/>
            <person name="Inagaki F."/>
            <person name="Takami H."/>
        </authorList>
    </citation>
    <scope>NUCLEOTIDE SEQUENCE</scope>
    <source>
        <strain evidence="5">Expedition CK06-06</strain>
    </source>
</reference>
<dbReference type="PRINTS" id="PR00083">
    <property type="entry name" value="HOLDHDRGNASE"/>
</dbReference>
<comment type="cofactor">
    <cofactor evidence="1">
        <name>Zn(2+)</name>
        <dbReference type="ChEBI" id="CHEBI:29105"/>
    </cofactor>
</comment>
<dbReference type="AlphaFoldDB" id="X1N1I1"/>
<dbReference type="Gene3D" id="1.20.5.1300">
    <property type="match status" value="1"/>
</dbReference>
<evidence type="ECO:0000256" key="4">
    <source>
        <dbReference type="ARBA" id="ARBA00023002"/>
    </source>
</evidence>
<dbReference type="FunFam" id="3.40.50.1980:FF:000001">
    <property type="entry name" value="Histidinol dehydrogenase"/>
    <property type="match status" value="1"/>
</dbReference>